<reference evidence="1 2" key="1">
    <citation type="submission" date="2020-10" db="EMBL/GenBank/DDBJ databases">
        <title>The Coptis chinensis genome and diversification of protoberbering-type alkaloids.</title>
        <authorList>
            <person name="Wang B."/>
            <person name="Shu S."/>
            <person name="Song C."/>
            <person name="Liu Y."/>
        </authorList>
    </citation>
    <scope>NUCLEOTIDE SEQUENCE [LARGE SCALE GENOMIC DNA]</scope>
    <source>
        <strain evidence="1">HL-2020</strain>
        <tissue evidence="1">Leaf</tissue>
    </source>
</reference>
<accession>A0A835IQT0</accession>
<dbReference type="Proteomes" id="UP000631114">
    <property type="component" value="Unassembled WGS sequence"/>
</dbReference>
<name>A0A835IQT0_9MAGN</name>
<dbReference type="AlphaFoldDB" id="A0A835IQT0"/>
<evidence type="ECO:0000313" key="2">
    <source>
        <dbReference type="Proteomes" id="UP000631114"/>
    </source>
</evidence>
<sequence length="287" mass="31670">MLLNTLFMRKTKSKILIDDRPNSIDPTYEDWMASNSMVLTWLWKSTEPKILTNVQFLPMAKWRKRLEHGEFVSVAKESSVLLSTPSNRGGRGSFGGGRSFNGRGARGNFGFGRGNRGGFGGRCGRGDRYDDTDERKCTHCGKDGHTEPFGGTNMGRLLMPIMFVPIPVVPCEGELLNLLPQPVVPIPVVPCEEVPPSLVVPSEEKVTNIEFATVTTVEPALNQLSFSLEAPSVCVVPAAKQTRTHVEPVAKRTRSQSLYDNKISNLVYGATKSVRHDQDPTARLLRS</sequence>
<comment type="caution">
    <text evidence="1">The sequence shown here is derived from an EMBL/GenBank/DDBJ whole genome shotgun (WGS) entry which is preliminary data.</text>
</comment>
<organism evidence="1 2">
    <name type="scientific">Coptis chinensis</name>
    <dbReference type="NCBI Taxonomy" id="261450"/>
    <lineage>
        <taxon>Eukaryota</taxon>
        <taxon>Viridiplantae</taxon>
        <taxon>Streptophyta</taxon>
        <taxon>Embryophyta</taxon>
        <taxon>Tracheophyta</taxon>
        <taxon>Spermatophyta</taxon>
        <taxon>Magnoliopsida</taxon>
        <taxon>Ranunculales</taxon>
        <taxon>Ranunculaceae</taxon>
        <taxon>Coptidoideae</taxon>
        <taxon>Coptis</taxon>
    </lineage>
</organism>
<dbReference type="EMBL" id="JADFTS010000002">
    <property type="protein sequence ID" value="KAF9622185.1"/>
    <property type="molecule type" value="Genomic_DNA"/>
</dbReference>
<proteinExistence type="predicted"/>
<keyword evidence="2" id="KW-1185">Reference proteome</keyword>
<protein>
    <submittedName>
        <fullName evidence="1">Uncharacterized protein</fullName>
    </submittedName>
</protein>
<evidence type="ECO:0000313" key="1">
    <source>
        <dbReference type="EMBL" id="KAF9622185.1"/>
    </source>
</evidence>
<gene>
    <name evidence="1" type="ORF">IFM89_030043</name>
</gene>